<organism evidence="4 5">
    <name type="scientific">Pristionchus pacificus</name>
    <name type="common">Parasitic nematode worm</name>
    <dbReference type="NCBI Taxonomy" id="54126"/>
    <lineage>
        <taxon>Eukaryota</taxon>
        <taxon>Metazoa</taxon>
        <taxon>Ecdysozoa</taxon>
        <taxon>Nematoda</taxon>
        <taxon>Chromadorea</taxon>
        <taxon>Rhabditida</taxon>
        <taxon>Rhabditina</taxon>
        <taxon>Diplogasteromorpha</taxon>
        <taxon>Diplogasteroidea</taxon>
        <taxon>Neodiplogasteridae</taxon>
        <taxon>Pristionchus</taxon>
    </lineage>
</organism>
<dbReference type="InterPro" id="IPR001978">
    <property type="entry name" value="Troponin"/>
</dbReference>
<sequence length="593" mass="67647">MDVRPGLHHSNSDPMIARKASLRSLVRQSRVEEGEEGVHASCSEQSIALLTHSSAHSATPIGDIAANDEHPDCNSVSRPSALRSAAFRMMSLHRHGSISSQWLDGAHDEKEKLLYEDRCKAGREQTLESIKSQCAKTPDICFSAMERFAYDVEKCYRDWHTTNRTITHSMAEFSNALIYAFSVYTTIGYGNVAADTTACRIATIFYGALGIPLFFAFVKEEGNLCRIFFVHLYKKVNLLRKKCFKKCKTNESNSSQEQITNGNCLGVPSPTFGGPSQAESGEITPKDSTPVKSKKDARCYTRQYSSNSLHECDRIERRKVFAAGCITLIGYVLVSSWIVERTTEFDYITDDEENEKRIEMEETKMRYGGAQADSDDEEEDEEEVEEVEEEEEEEAEEEEEEKPATAVERTPSPVVRKMTVAEEEEAKKAAERERKKAEVRKRLEEAGRAKKAKKGFLTPERKKKLRKLLMLKAAEDLKQKQRQLELERQRVLAERILPLPDLDRSNLKEIFEEFKKRVRQKDFEINELTIAVNDLRGKFVKPTLKKVSKTEGKFSKLTKKAEPRVDFRSGLKTVERNHMAGLEKDDEPKKWSK</sequence>
<evidence type="ECO:0000313" key="4">
    <source>
        <dbReference type="EnsemblMetazoa" id="PPA23551.1"/>
    </source>
</evidence>
<dbReference type="InterPro" id="IPR038077">
    <property type="entry name" value="Troponin_sf"/>
</dbReference>
<gene>
    <name evidence="4" type="primary">WBGene00113105</name>
</gene>
<dbReference type="SUPFAM" id="SSF90250">
    <property type="entry name" value="Troponin coil-coiled subunits"/>
    <property type="match status" value="1"/>
</dbReference>
<proteinExistence type="inferred from homology"/>
<feature type="compositionally biased region" description="Basic and acidic residues" evidence="2">
    <location>
        <begin position="356"/>
        <end position="365"/>
    </location>
</feature>
<keyword evidence="5" id="KW-1185">Reference proteome</keyword>
<feature type="compositionally biased region" description="Acidic residues" evidence="2">
    <location>
        <begin position="373"/>
        <end position="401"/>
    </location>
</feature>
<keyword evidence="3" id="KW-1133">Transmembrane helix</keyword>
<evidence type="ECO:0000256" key="2">
    <source>
        <dbReference type="SAM" id="MobiDB-lite"/>
    </source>
</evidence>
<evidence type="ECO:0000313" key="5">
    <source>
        <dbReference type="Proteomes" id="UP000005239"/>
    </source>
</evidence>
<dbReference type="InterPro" id="IPR050875">
    <property type="entry name" value="Troponin_I"/>
</dbReference>
<dbReference type="Gene3D" id="1.20.5.350">
    <property type="match status" value="2"/>
</dbReference>
<dbReference type="Proteomes" id="UP000005239">
    <property type="component" value="Unassembled WGS sequence"/>
</dbReference>
<dbReference type="AlphaFoldDB" id="A0A2A6B2L8"/>
<feature type="region of interest" description="Disordered" evidence="2">
    <location>
        <begin position="356"/>
        <end position="456"/>
    </location>
</feature>
<reference evidence="4" key="2">
    <citation type="submission" date="2022-06" db="UniProtKB">
        <authorList>
            <consortium name="EnsemblMetazoa"/>
        </authorList>
    </citation>
    <scope>IDENTIFICATION</scope>
    <source>
        <strain evidence="4">PS312</strain>
    </source>
</reference>
<accession>A0A2A6B2L8</accession>
<reference evidence="5" key="1">
    <citation type="journal article" date="2008" name="Nat. Genet.">
        <title>The Pristionchus pacificus genome provides a unique perspective on nematode lifestyle and parasitism.</title>
        <authorList>
            <person name="Dieterich C."/>
            <person name="Clifton S.W."/>
            <person name="Schuster L.N."/>
            <person name="Chinwalla A."/>
            <person name="Delehaunty K."/>
            <person name="Dinkelacker I."/>
            <person name="Fulton L."/>
            <person name="Fulton R."/>
            <person name="Godfrey J."/>
            <person name="Minx P."/>
            <person name="Mitreva M."/>
            <person name="Roeseler W."/>
            <person name="Tian H."/>
            <person name="Witte H."/>
            <person name="Yang S.P."/>
            <person name="Wilson R.K."/>
            <person name="Sommer R.J."/>
        </authorList>
    </citation>
    <scope>NUCLEOTIDE SEQUENCE [LARGE SCALE GENOMIC DNA]</scope>
    <source>
        <strain evidence="5">PS312</strain>
    </source>
</reference>
<dbReference type="InterPro" id="IPR013099">
    <property type="entry name" value="K_chnl_dom"/>
</dbReference>
<dbReference type="GO" id="GO:0006936">
    <property type="term" value="P:muscle contraction"/>
    <property type="evidence" value="ECO:0000318"/>
    <property type="project" value="GO_Central"/>
</dbReference>
<dbReference type="PANTHER" id="PTHR13738:SF41">
    <property type="entry name" value="TROPONIN I 4"/>
    <property type="match status" value="1"/>
</dbReference>
<keyword evidence="3" id="KW-0472">Membrane</keyword>
<dbReference type="GO" id="GO:0005861">
    <property type="term" value="C:troponin complex"/>
    <property type="evidence" value="ECO:0000318"/>
    <property type="project" value="GO_Central"/>
</dbReference>
<evidence type="ECO:0000256" key="3">
    <source>
        <dbReference type="SAM" id="Phobius"/>
    </source>
</evidence>
<dbReference type="Pfam" id="PF07885">
    <property type="entry name" value="Ion_trans_2"/>
    <property type="match status" value="1"/>
</dbReference>
<dbReference type="PANTHER" id="PTHR13738">
    <property type="entry name" value="TROPONIN I"/>
    <property type="match status" value="1"/>
</dbReference>
<feature type="transmembrane region" description="Helical" evidence="3">
    <location>
        <begin position="201"/>
        <end position="218"/>
    </location>
</feature>
<dbReference type="Pfam" id="PF00992">
    <property type="entry name" value="Troponin"/>
    <property type="match status" value="1"/>
</dbReference>
<feature type="compositionally biased region" description="Basic and acidic residues" evidence="2">
    <location>
        <begin position="425"/>
        <end position="448"/>
    </location>
</feature>
<keyword evidence="3" id="KW-0812">Transmembrane</keyword>
<dbReference type="Gene3D" id="1.10.287.70">
    <property type="match status" value="1"/>
</dbReference>
<feature type="region of interest" description="Disordered" evidence="2">
    <location>
        <begin position="274"/>
        <end position="294"/>
    </location>
</feature>
<evidence type="ECO:0000256" key="1">
    <source>
        <dbReference type="ARBA" id="ARBA00009930"/>
    </source>
</evidence>
<comment type="similarity">
    <text evidence="1">Belongs to the troponin I family.</text>
</comment>
<protein>
    <submittedName>
        <fullName evidence="4">Ion channel</fullName>
    </submittedName>
</protein>
<name>A0A2A6B2L8_PRIPA</name>
<accession>A0A8R1UGL2</accession>
<feature type="transmembrane region" description="Helical" evidence="3">
    <location>
        <begin position="320"/>
        <end position="339"/>
    </location>
</feature>
<dbReference type="EnsemblMetazoa" id="PPA23551.1">
    <property type="protein sequence ID" value="PPA23551.1"/>
    <property type="gene ID" value="WBGene00113105"/>
</dbReference>
<dbReference type="SUPFAM" id="SSF81324">
    <property type="entry name" value="Voltage-gated potassium channels"/>
    <property type="match status" value="1"/>
</dbReference>